<feature type="domain" description="Protein kinase" evidence="22">
    <location>
        <begin position="1054"/>
        <end position="1333"/>
    </location>
</feature>
<keyword evidence="9 19" id="KW-0547">Nucleotide-binding</keyword>
<dbReference type="InterPro" id="IPR051343">
    <property type="entry name" value="G-type_lectin_kinases/EP1-like"/>
</dbReference>
<dbReference type="GO" id="GO:0005524">
    <property type="term" value="F:ATP binding"/>
    <property type="evidence" value="ECO:0007669"/>
    <property type="project" value="UniProtKB-UniRule"/>
</dbReference>
<keyword evidence="15 24" id="KW-0675">Receptor</keyword>
<evidence type="ECO:0000256" key="8">
    <source>
        <dbReference type="ARBA" id="ARBA00022734"/>
    </source>
</evidence>
<dbReference type="GO" id="GO:0016020">
    <property type="term" value="C:membrane"/>
    <property type="evidence" value="ECO:0007669"/>
    <property type="project" value="UniProtKB-SubCell"/>
</dbReference>
<dbReference type="EMBL" id="LSRQ01008359">
    <property type="protein sequence ID" value="OAY63259.1"/>
    <property type="molecule type" value="Genomic_DNA"/>
</dbReference>
<dbReference type="Gene3D" id="2.90.10.30">
    <property type="match status" value="1"/>
</dbReference>
<keyword evidence="7 21" id="KW-0732">Signal</keyword>
<dbReference type="Pfam" id="PF01453">
    <property type="entry name" value="B_lectin"/>
    <property type="match status" value="2"/>
</dbReference>
<keyword evidence="5" id="KW-0808">Transferase</keyword>
<evidence type="ECO:0000256" key="19">
    <source>
        <dbReference type="PROSITE-ProRule" id="PRU10141"/>
    </source>
</evidence>
<dbReference type="SUPFAM" id="SSF56112">
    <property type="entry name" value="Protein kinase-like (PK-like)"/>
    <property type="match status" value="2"/>
</dbReference>
<gene>
    <name evidence="24" type="ORF">ACMD2_04274</name>
</gene>
<feature type="binding site" evidence="19">
    <location>
        <position position="1085"/>
    </location>
    <ligand>
        <name>ATP</name>
        <dbReference type="ChEBI" id="CHEBI:30616"/>
    </ligand>
</feature>
<evidence type="ECO:0000313" key="24">
    <source>
        <dbReference type="EMBL" id="OAY63259.1"/>
    </source>
</evidence>
<evidence type="ECO:0000256" key="7">
    <source>
        <dbReference type="ARBA" id="ARBA00022729"/>
    </source>
</evidence>
<dbReference type="FunFam" id="1.10.510.10:FF:000237">
    <property type="entry name" value="G-type lectin S-receptor-like serine/threonine-protein kinase"/>
    <property type="match status" value="2"/>
</dbReference>
<feature type="domain" description="Bulb-type lectin" evidence="23">
    <location>
        <begin position="30"/>
        <end position="150"/>
    </location>
</feature>
<dbReference type="CDD" id="cd00028">
    <property type="entry name" value="B_lectin"/>
    <property type="match status" value="1"/>
</dbReference>
<organism evidence="24 25">
    <name type="scientific">Ananas comosus</name>
    <name type="common">Pineapple</name>
    <name type="synonym">Ananas ananas</name>
    <dbReference type="NCBI Taxonomy" id="4615"/>
    <lineage>
        <taxon>Eukaryota</taxon>
        <taxon>Viridiplantae</taxon>
        <taxon>Streptophyta</taxon>
        <taxon>Embryophyta</taxon>
        <taxon>Tracheophyta</taxon>
        <taxon>Spermatophyta</taxon>
        <taxon>Magnoliopsida</taxon>
        <taxon>Liliopsida</taxon>
        <taxon>Poales</taxon>
        <taxon>Bromeliaceae</taxon>
        <taxon>Bromelioideae</taxon>
        <taxon>Ananas</taxon>
    </lineage>
</organism>
<evidence type="ECO:0000256" key="6">
    <source>
        <dbReference type="ARBA" id="ARBA00022692"/>
    </source>
</evidence>
<dbReference type="GO" id="GO:0051707">
    <property type="term" value="P:response to other organism"/>
    <property type="evidence" value="ECO:0007669"/>
    <property type="project" value="UniProtKB-ARBA"/>
</dbReference>
<dbReference type="Gene3D" id="2.90.10.10">
    <property type="entry name" value="Bulb-type lectin domain"/>
    <property type="match status" value="2"/>
</dbReference>
<evidence type="ECO:0000256" key="20">
    <source>
        <dbReference type="SAM" id="Phobius"/>
    </source>
</evidence>
<dbReference type="Gene3D" id="3.30.200.20">
    <property type="entry name" value="Phosphorylase Kinase, domain 1"/>
    <property type="match status" value="2"/>
</dbReference>
<dbReference type="InterPro" id="IPR001480">
    <property type="entry name" value="Bulb-type_lectin_dom"/>
</dbReference>
<evidence type="ECO:0000256" key="15">
    <source>
        <dbReference type="ARBA" id="ARBA00023170"/>
    </source>
</evidence>
<evidence type="ECO:0000256" key="21">
    <source>
        <dbReference type="SAM" id="SignalP"/>
    </source>
</evidence>
<dbReference type="FunFam" id="3.30.200.20:FF:000059">
    <property type="entry name" value="S-receptor-like serine/threonine-protein kinase"/>
    <property type="match status" value="2"/>
</dbReference>
<dbReference type="InterPro" id="IPR036426">
    <property type="entry name" value="Bulb-type_lectin_dom_sf"/>
</dbReference>
<dbReference type="Gene3D" id="1.10.510.10">
    <property type="entry name" value="Transferase(Phosphotransferase) domain 1"/>
    <property type="match status" value="2"/>
</dbReference>
<keyword evidence="4" id="KW-0245">EGF-like domain</keyword>
<dbReference type="FunFam" id="2.90.10.10:FF:000013">
    <property type="entry name" value="G-type lectin S-receptor-like serine/threonine-protein kinase LECRK1"/>
    <property type="match status" value="1"/>
</dbReference>
<evidence type="ECO:0000256" key="14">
    <source>
        <dbReference type="ARBA" id="ARBA00023157"/>
    </source>
</evidence>
<proteinExistence type="predicted"/>
<dbReference type="SMART" id="SM00108">
    <property type="entry name" value="B_lectin"/>
    <property type="match status" value="2"/>
</dbReference>
<keyword evidence="10 24" id="KW-0418">Kinase</keyword>
<feature type="binding site" evidence="19">
    <location>
        <position position="478"/>
    </location>
    <ligand>
        <name>ATP</name>
        <dbReference type="ChEBI" id="CHEBI:30616"/>
    </ligand>
</feature>
<dbReference type="PROSITE" id="PS50011">
    <property type="entry name" value="PROTEIN_KINASE_DOM"/>
    <property type="match status" value="2"/>
</dbReference>
<keyword evidence="14" id="KW-1015">Disulfide bond</keyword>
<evidence type="ECO:0000256" key="11">
    <source>
        <dbReference type="ARBA" id="ARBA00022840"/>
    </source>
</evidence>
<dbReference type="GO" id="GO:0004674">
    <property type="term" value="F:protein serine/threonine kinase activity"/>
    <property type="evidence" value="ECO:0007669"/>
    <property type="project" value="UniProtKB-KW"/>
</dbReference>
<evidence type="ECO:0000313" key="25">
    <source>
        <dbReference type="Proteomes" id="UP000092600"/>
    </source>
</evidence>
<dbReference type="SMART" id="SM00220">
    <property type="entry name" value="S_TKc"/>
    <property type="match status" value="2"/>
</dbReference>
<dbReference type="PROSITE" id="PS50927">
    <property type="entry name" value="BULB_LECTIN"/>
    <property type="match status" value="2"/>
</dbReference>
<evidence type="ECO:0000259" key="22">
    <source>
        <dbReference type="PROSITE" id="PS50011"/>
    </source>
</evidence>
<feature type="transmembrane region" description="Helical" evidence="20">
    <location>
        <begin position="992"/>
        <end position="1020"/>
    </location>
</feature>
<evidence type="ECO:0000256" key="4">
    <source>
        <dbReference type="ARBA" id="ARBA00022536"/>
    </source>
</evidence>
<dbReference type="InterPro" id="IPR017441">
    <property type="entry name" value="Protein_kinase_ATP_BS"/>
</dbReference>
<dbReference type="PANTHER" id="PTHR47976">
    <property type="entry name" value="G-TYPE LECTIN S-RECEPTOR-LIKE SERINE/THREONINE-PROTEIN KINASE SD2-5"/>
    <property type="match status" value="1"/>
</dbReference>
<feature type="domain" description="Protein kinase" evidence="22">
    <location>
        <begin position="447"/>
        <end position="721"/>
    </location>
</feature>
<feature type="chain" id="PRO_5008285211" description="non-specific serine/threonine protein kinase" evidence="21">
    <location>
        <begin position="25"/>
        <end position="1373"/>
    </location>
</feature>
<dbReference type="PROSITE" id="PS00107">
    <property type="entry name" value="PROTEIN_KINASE_ATP"/>
    <property type="match status" value="2"/>
</dbReference>
<keyword evidence="12 20" id="KW-1133">Transmembrane helix</keyword>
<keyword evidence="3" id="KW-0723">Serine/threonine-protein kinase</keyword>
<accession>A0A199UEU8</accession>
<dbReference type="InterPro" id="IPR008271">
    <property type="entry name" value="Ser/Thr_kinase_AS"/>
</dbReference>
<evidence type="ECO:0000256" key="12">
    <source>
        <dbReference type="ARBA" id="ARBA00022989"/>
    </source>
</evidence>
<evidence type="ECO:0000256" key="3">
    <source>
        <dbReference type="ARBA" id="ARBA00022527"/>
    </source>
</evidence>
<feature type="domain" description="Bulb-type lectin" evidence="23">
    <location>
        <begin position="672"/>
        <end position="800"/>
    </location>
</feature>
<keyword evidence="13 20" id="KW-0472">Membrane</keyword>
<evidence type="ECO:0000256" key="1">
    <source>
        <dbReference type="ARBA" id="ARBA00004479"/>
    </source>
</evidence>
<evidence type="ECO:0000256" key="5">
    <source>
        <dbReference type="ARBA" id="ARBA00022679"/>
    </source>
</evidence>
<dbReference type="SUPFAM" id="SSF51110">
    <property type="entry name" value="alpha-D-mannose-specific plant lectins"/>
    <property type="match status" value="2"/>
</dbReference>
<comment type="catalytic activity">
    <reaction evidence="17">
        <text>L-threonyl-[protein] + ATP = O-phospho-L-threonyl-[protein] + ADP + H(+)</text>
        <dbReference type="Rhea" id="RHEA:46608"/>
        <dbReference type="Rhea" id="RHEA-COMP:11060"/>
        <dbReference type="Rhea" id="RHEA-COMP:11605"/>
        <dbReference type="ChEBI" id="CHEBI:15378"/>
        <dbReference type="ChEBI" id="CHEBI:30013"/>
        <dbReference type="ChEBI" id="CHEBI:30616"/>
        <dbReference type="ChEBI" id="CHEBI:61977"/>
        <dbReference type="ChEBI" id="CHEBI:456216"/>
        <dbReference type="EC" id="2.7.11.1"/>
    </reaction>
</comment>
<sequence length="1373" mass="153002">MAISSSVLLSLFILLPPIIPNSLAQSNSNISLGSCLTPIGDNTTWRSPSGDFAFGFRPLDTDPNLFLLAIWFDKIPNKTTVWYLGGGTQPVQSGDKLQLVSNGYLSLEDQTGQQIWTSGTGSTADYAAMLDTGNFVLASSDGSISWQSFDNPSDTILPSQVLSQGSMLRARLMDTDYMPGRFILSVQQDGNLVFYPIVQPSGFSYDPYWASHTVGIGTKLVYNETGSIYLALANGNDFPVVSAGSYSLSMFYQRATLDPDGVLRQYVYPKNSTNGGWSAVDLQPLDICQAMFTETGSGVCGFNSYCKLNGNQSVDCECPPHYSYLDPSRKYRGCKPNFAVHNCHAEGTEVDQGLFDTVELKNVDWPLADYEHYQPLNNELCRNNCLSDCFCAVVVYNDQDCWKKKLPLSNGRVGSYVQRTLLLGPDLSTVGLSLRCFTYRELEKATNGFREEVGSGASGVVYKGYLQDKYDTCIAVKKIGKALPETEKEFAVEMQAIGKTHHKNLVRLLGYCNEGKERLLVYEFMSNRSLTQFLFNGPRPDWNRRVQIALGVARGLLYLHEECSTRIIHCDIKPQNILLDENFVAKISDFGLAKLLKTDQTQTNTGIRGTRGYVAPEWFRNVRITSKVDVYSFGVILLEIICCRRNVEAEIGDEEQVILTYWVNDCYREGRVDLAVDGDEEATADMKRVEQFVMVALWCVQEEPSLRPTMRKVTQMLEGAVDIPNKTTVWYPGGTQPVQPVQSGSKLQFTSDGYLSLVDQAGQEVWTGGTSSTVTYAAMLDTGNFVLANSDGSFSWRSFDHPSDTVLPSQVLGLGSNGTNRGWSVVDLQPPDICQAMFTKTGSGVCGFNSFCKLNGNQSVDCECPPHYSFLDPSRKYKGCMPNFPVQNCYAEGTEADQGLFDMVELKNVDWPLADYEHYQPLSNDLCRNNCLSDCFCAVVVYNDQDCWKKKLPMSNGKVGNYVQRTLLIKVPKGNTSQIQPTMSKKNDKKTWILVGSVLLGSSAFVNLLLISIIIFISFYPSHMRRNEKPGPDPSTIGLGLRCFTYGELEKATNGFSEEVGSGASGVVYKGYLHGEGDTCIAVKKIDKVLRETEKEFAVEMQTIGKTHHKNLVRLLGYCNEGKERLLVYEFMSNRSLTEFLFKGPRPDWNRRVQIALGVARGLLYLHEECSTQIIHCDIKPQNILLDGNFVAKISDFGLAKLLKTDQTQTNTGIRGTRGYVAPEWFRNLGITSKVDVYSFGVILLEIICCRRNVEAEIEDEEKAILTYWVNDCYREGKVELVVDGDEEAMADMKRVEKFVTVALWCVQEEPSLRPTMLKVTQMLDGATDVPMLPEPSYNFNLVRIDSCTSPASSDITNNMTRAHEIELAIVKS</sequence>
<evidence type="ECO:0000256" key="10">
    <source>
        <dbReference type="ARBA" id="ARBA00022777"/>
    </source>
</evidence>
<feature type="signal peptide" evidence="21">
    <location>
        <begin position="1"/>
        <end position="24"/>
    </location>
</feature>
<dbReference type="EC" id="2.7.11.1" evidence="2"/>
<keyword evidence="16" id="KW-0325">Glycoprotein</keyword>
<evidence type="ECO:0000256" key="13">
    <source>
        <dbReference type="ARBA" id="ARBA00023136"/>
    </source>
</evidence>
<dbReference type="Pfam" id="PF00069">
    <property type="entry name" value="Pkinase"/>
    <property type="match status" value="2"/>
</dbReference>
<comment type="subcellular location">
    <subcellularLocation>
        <location evidence="1">Membrane</location>
        <topology evidence="1">Single-pass type I membrane protein</topology>
    </subcellularLocation>
</comment>
<evidence type="ECO:0000256" key="9">
    <source>
        <dbReference type="ARBA" id="ARBA00022741"/>
    </source>
</evidence>
<name>A0A199UEU8_ANACO</name>
<dbReference type="PANTHER" id="PTHR47976:SF108">
    <property type="entry name" value="G-TYPE LECTIN S-RECEPTOR-LIKE SERINE_THREONINE-PROTEIN KINASE LECRK1"/>
    <property type="match status" value="1"/>
</dbReference>
<dbReference type="PROSITE" id="PS00108">
    <property type="entry name" value="PROTEIN_KINASE_ST"/>
    <property type="match status" value="2"/>
</dbReference>
<dbReference type="InterPro" id="IPR000719">
    <property type="entry name" value="Prot_kinase_dom"/>
</dbReference>
<keyword evidence="11 19" id="KW-0067">ATP-binding</keyword>
<comment type="catalytic activity">
    <reaction evidence="18">
        <text>L-seryl-[protein] + ATP = O-phospho-L-seryl-[protein] + ADP + H(+)</text>
        <dbReference type="Rhea" id="RHEA:17989"/>
        <dbReference type="Rhea" id="RHEA-COMP:9863"/>
        <dbReference type="Rhea" id="RHEA-COMP:11604"/>
        <dbReference type="ChEBI" id="CHEBI:15378"/>
        <dbReference type="ChEBI" id="CHEBI:29999"/>
        <dbReference type="ChEBI" id="CHEBI:30616"/>
        <dbReference type="ChEBI" id="CHEBI:83421"/>
        <dbReference type="ChEBI" id="CHEBI:456216"/>
        <dbReference type="EC" id="2.7.11.1"/>
    </reaction>
</comment>
<dbReference type="STRING" id="4615.A0A199UEU8"/>
<dbReference type="InterPro" id="IPR011009">
    <property type="entry name" value="Kinase-like_dom_sf"/>
</dbReference>
<evidence type="ECO:0000256" key="18">
    <source>
        <dbReference type="ARBA" id="ARBA00048679"/>
    </source>
</evidence>
<evidence type="ECO:0000256" key="2">
    <source>
        <dbReference type="ARBA" id="ARBA00012513"/>
    </source>
</evidence>
<dbReference type="CDD" id="cd14066">
    <property type="entry name" value="STKc_IRAK"/>
    <property type="match status" value="2"/>
</dbReference>
<comment type="caution">
    <text evidence="24">The sequence shown here is derived from an EMBL/GenBank/DDBJ whole genome shotgun (WGS) entry which is preliminary data.</text>
</comment>
<dbReference type="Proteomes" id="UP000092600">
    <property type="component" value="Unassembled WGS sequence"/>
</dbReference>
<protein>
    <recommendedName>
        <fullName evidence="2">non-specific serine/threonine protein kinase</fullName>
        <ecNumber evidence="2">2.7.11.1</ecNumber>
    </recommendedName>
</protein>
<evidence type="ECO:0000259" key="23">
    <source>
        <dbReference type="PROSITE" id="PS50927"/>
    </source>
</evidence>
<dbReference type="GO" id="GO:0030246">
    <property type="term" value="F:carbohydrate binding"/>
    <property type="evidence" value="ECO:0007669"/>
    <property type="project" value="UniProtKB-KW"/>
</dbReference>
<evidence type="ECO:0000256" key="17">
    <source>
        <dbReference type="ARBA" id="ARBA00047899"/>
    </source>
</evidence>
<keyword evidence="8 24" id="KW-0430">Lectin</keyword>
<dbReference type="FunFam" id="2.90.10.30:FF:000001">
    <property type="entry name" value="Serine/threonine-protein kinase"/>
    <property type="match status" value="1"/>
</dbReference>
<evidence type="ECO:0000256" key="16">
    <source>
        <dbReference type="ARBA" id="ARBA00023180"/>
    </source>
</evidence>
<keyword evidence="6 20" id="KW-0812">Transmembrane</keyword>
<reference evidence="24 25" key="1">
    <citation type="journal article" date="2016" name="DNA Res.">
        <title>The draft genome of MD-2 pineapple using hybrid error correction of long reads.</title>
        <authorList>
            <person name="Redwan R.M."/>
            <person name="Saidin A."/>
            <person name="Kumar S.V."/>
        </authorList>
    </citation>
    <scope>NUCLEOTIDE SEQUENCE [LARGE SCALE GENOMIC DNA]</scope>
    <source>
        <strain evidence="25">cv. MD2</strain>
        <tissue evidence="24">Leaf</tissue>
    </source>
</reference>